<name>A0ABV0S1K8_9TELE</name>
<protein>
    <submittedName>
        <fullName evidence="1">Uncharacterized protein</fullName>
    </submittedName>
</protein>
<reference evidence="1 2" key="1">
    <citation type="submission" date="2021-06" db="EMBL/GenBank/DDBJ databases">
        <authorList>
            <person name="Palmer J.M."/>
        </authorList>
    </citation>
    <scope>NUCLEOTIDE SEQUENCE [LARGE SCALE GENOMIC DNA]</scope>
    <source>
        <strain evidence="1 2">XC_2019</strain>
        <tissue evidence="1">Muscle</tissue>
    </source>
</reference>
<accession>A0ABV0S1K8</accession>
<organism evidence="1 2">
    <name type="scientific">Xenoophorus captivus</name>
    <dbReference type="NCBI Taxonomy" id="1517983"/>
    <lineage>
        <taxon>Eukaryota</taxon>
        <taxon>Metazoa</taxon>
        <taxon>Chordata</taxon>
        <taxon>Craniata</taxon>
        <taxon>Vertebrata</taxon>
        <taxon>Euteleostomi</taxon>
        <taxon>Actinopterygii</taxon>
        <taxon>Neopterygii</taxon>
        <taxon>Teleostei</taxon>
        <taxon>Neoteleostei</taxon>
        <taxon>Acanthomorphata</taxon>
        <taxon>Ovalentaria</taxon>
        <taxon>Atherinomorphae</taxon>
        <taxon>Cyprinodontiformes</taxon>
        <taxon>Goodeidae</taxon>
        <taxon>Xenoophorus</taxon>
    </lineage>
</organism>
<comment type="caution">
    <text evidence="1">The sequence shown here is derived from an EMBL/GenBank/DDBJ whole genome shotgun (WGS) entry which is preliminary data.</text>
</comment>
<sequence>MDSYVVIFMETWLGNNTSDAAVELAGRALFRADRTTAAGKVKGCSLQIKLPTDLQQAQRELRKGIQQAKQRNKQHIEKHFNDNHAVCGEPSDPSDYKHCDQQFSHDPALLDTLNSFFACFDTPSSRRTKHSPHRPHVLQLHQVTSSMKKVHIRKADTASSRHSHTTALLFTKQTWL</sequence>
<evidence type="ECO:0000313" key="2">
    <source>
        <dbReference type="Proteomes" id="UP001434883"/>
    </source>
</evidence>
<dbReference type="Proteomes" id="UP001434883">
    <property type="component" value="Unassembled WGS sequence"/>
</dbReference>
<dbReference type="EMBL" id="JAHRIN010062528">
    <property type="protein sequence ID" value="MEQ2213608.1"/>
    <property type="molecule type" value="Genomic_DNA"/>
</dbReference>
<evidence type="ECO:0000313" key="1">
    <source>
        <dbReference type="EMBL" id="MEQ2213608.1"/>
    </source>
</evidence>
<gene>
    <name evidence="1" type="ORF">XENOCAPTIV_017773</name>
</gene>
<proteinExistence type="predicted"/>
<keyword evidence="2" id="KW-1185">Reference proteome</keyword>